<accession>A0A5B0SJN9</accession>
<keyword evidence="1" id="KW-0732">Signal</keyword>
<comment type="caution">
    <text evidence="2">The sequence shown here is derived from an EMBL/GenBank/DDBJ whole genome shotgun (WGS) entry which is preliminary data.</text>
</comment>
<dbReference type="EMBL" id="VDEP01000002">
    <property type="protein sequence ID" value="KAA1138426.1"/>
    <property type="molecule type" value="Genomic_DNA"/>
</dbReference>
<reference evidence="2 3" key="1">
    <citation type="submission" date="2019-05" db="EMBL/GenBank/DDBJ databases">
        <title>Emergence of the Ug99 lineage of the wheat stem rust pathogen through somatic hybridization.</title>
        <authorList>
            <person name="Li F."/>
            <person name="Upadhyaya N.M."/>
            <person name="Sperschneider J."/>
            <person name="Matny O."/>
            <person name="Nguyen-Phuc H."/>
            <person name="Mago R."/>
            <person name="Raley C."/>
            <person name="Miller M.E."/>
            <person name="Silverstein K.A.T."/>
            <person name="Henningsen E."/>
            <person name="Hirsch C.D."/>
            <person name="Visser B."/>
            <person name="Pretorius Z.A."/>
            <person name="Steffenson B.J."/>
            <person name="Schwessinger B."/>
            <person name="Dodds P.N."/>
            <person name="Figueroa M."/>
        </authorList>
    </citation>
    <scope>NUCLEOTIDE SEQUENCE [LARGE SCALE GENOMIC DNA]</scope>
    <source>
        <strain evidence="2 3">Ug99</strain>
    </source>
</reference>
<name>A0A5B0SJN9_PUCGR</name>
<evidence type="ECO:0000313" key="3">
    <source>
        <dbReference type="Proteomes" id="UP000325313"/>
    </source>
</evidence>
<sequence>MLATLAKLPLMVLLLATKPSKTNEHLLHLDYMPKTEKYQTTILMQNPPVFQSDPNPSGDRTTTLLEKLEHVTGLDKNAIRETERFIGSIPELKRQAIRLETLGIDDIDSLPDPLISMQEEYDSIRQDISQIIQGSRLGSAYNNVQHLEYFDENNLKLIHTLKRRFIFGSKKKNEYGEEPSKNGSSINGKIIENLESMMKKNLKFEDREVTNDVEFI</sequence>
<evidence type="ECO:0000313" key="2">
    <source>
        <dbReference type="EMBL" id="KAA1138426.1"/>
    </source>
</evidence>
<gene>
    <name evidence="2" type="ORF">PGTUg99_007134</name>
</gene>
<organism evidence="2 3">
    <name type="scientific">Puccinia graminis f. sp. tritici</name>
    <dbReference type="NCBI Taxonomy" id="56615"/>
    <lineage>
        <taxon>Eukaryota</taxon>
        <taxon>Fungi</taxon>
        <taxon>Dikarya</taxon>
        <taxon>Basidiomycota</taxon>
        <taxon>Pucciniomycotina</taxon>
        <taxon>Pucciniomycetes</taxon>
        <taxon>Pucciniales</taxon>
        <taxon>Pucciniaceae</taxon>
        <taxon>Puccinia</taxon>
    </lineage>
</organism>
<evidence type="ECO:0000256" key="1">
    <source>
        <dbReference type="SAM" id="SignalP"/>
    </source>
</evidence>
<dbReference type="AlphaFoldDB" id="A0A5B0SJN9"/>
<protein>
    <submittedName>
        <fullName evidence="2">Uncharacterized protein</fullName>
    </submittedName>
</protein>
<proteinExistence type="predicted"/>
<feature type="signal peptide" evidence="1">
    <location>
        <begin position="1"/>
        <end position="22"/>
    </location>
</feature>
<dbReference type="Proteomes" id="UP000325313">
    <property type="component" value="Unassembled WGS sequence"/>
</dbReference>
<feature type="chain" id="PRO_5022776149" evidence="1">
    <location>
        <begin position="23"/>
        <end position="216"/>
    </location>
</feature>